<sequence length="67" mass="7401">MQSRLIFHKQETPYSCVPACLRMMLSAFEVDISEAQLRELCDCTPFGTEALKAVDAVRELGFSSAAS</sequence>
<evidence type="ECO:0000313" key="2">
    <source>
        <dbReference type="EMBL" id="MBD2772913.1"/>
    </source>
</evidence>
<gene>
    <name evidence="2" type="ORF">ICL16_12720</name>
</gene>
<dbReference type="Pfam" id="PF03412">
    <property type="entry name" value="Peptidase_C39"/>
    <property type="match status" value="1"/>
</dbReference>
<feature type="domain" description="Peptidase C39" evidence="1">
    <location>
        <begin position="8"/>
        <end position="65"/>
    </location>
</feature>
<dbReference type="RefSeq" id="WP_190828030.1">
    <property type="nucleotide sequence ID" value="NZ_CAWPPI010000046.1"/>
</dbReference>
<keyword evidence="3" id="KW-1185">Reference proteome</keyword>
<proteinExistence type="predicted"/>
<dbReference type="Proteomes" id="UP000629098">
    <property type="component" value="Unassembled WGS sequence"/>
</dbReference>
<dbReference type="Gene3D" id="3.90.70.10">
    <property type="entry name" value="Cysteine proteinases"/>
    <property type="match status" value="1"/>
</dbReference>
<reference evidence="2" key="1">
    <citation type="submission" date="2020-09" db="EMBL/GenBank/DDBJ databases">
        <title>Iningainema tapete sp. nov. (Scytonemataceae, Cyanobacteria) from greenhouses in central Florida (USA) produces two types of nodularin with biosynthetic potential for microcystin-LR and anabaenopeptins.</title>
        <authorList>
            <person name="Berthold D.E."/>
            <person name="Lefler F.W."/>
            <person name="Huang I.-S."/>
            <person name="Abdulla H."/>
            <person name="Zimba P.V."/>
            <person name="Laughinghouse H.D. IV."/>
        </authorList>
    </citation>
    <scope>NUCLEOTIDE SEQUENCE</scope>
    <source>
        <strain evidence="2">BLCCT55</strain>
    </source>
</reference>
<evidence type="ECO:0000313" key="3">
    <source>
        <dbReference type="Proteomes" id="UP000629098"/>
    </source>
</evidence>
<dbReference type="GO" id="GO:0016020">
    <property type="term" value="C:membrane"/>
    <property type="evidence" value="ECO:0007669"/>
    <property type="project" value="InterPro"/>
</dbReference>
<organism evidence="2 3">
    <name type="scientific">Iningainema tapete BLCC-T55</name>
    <dbReference type="NCBI Taxonomy" id="2748662"/>
    <lineage>
        <taxon>Bacteria</taxon>
        <taxon>Bacillati</taxon>
        <taxon>Cyanobacteriota</taxon>
        <taxon>Cyanophyceae</taxon>
        <taxon>Nostocales</taxon>
        <taxon>Scytonemataceae</taxon>
        <taxon>Iningainema tapete</taxon>
    </lineage>
</organism>
<comment type="caution">
    <text evidence="2">The sequence shown here is derived from an EMBL/GenBank/DDBJ whole genome shotgun (WGS) entry which is preliminary data.</text>
</comment>
<dbReference type="AlphaFoldDB" id="A0A8J6XFD7"/>
<protein>
    <recommendedName>
        <fullName evidence="1">Peptidase C39 domain-containing protein</fullName>
    </recommendedName>
</protein>
<dbReference type="GO" id="GO:0006508">
    <property type="term" value="P:proteolysis"/>
    <property type="evidence" value="ECO:0007669"/>
    <property type="project" value="InterPro"/>
</dbReference>
<accession>A0A8J6XFD7</accession>
<dbReference type="GO" id="GO:0005524">
    <property type="term" value="F:ATP binding"/>
    <property type="evidence" value="ECO:0007669"/>
    <property type="project" value="InterPro"/>
</dbReference>
<dbReference type="GO" id="GO:0008233">
    <property type="term" value="F:peptidase activity"/>
    <property type="evidence" value="ECO:0007669"/>
    <property type="project" value="InterPro"/>
</dbReference>
<evidence type="ECO:0000259" key="1">
    <source>
        <dbReference type="Pfam" id="PF03412"/>
    </source>
</evidence>
<name>A0A8J6XFD7_9CYAN</name>
<dbReference type="EMBL" id="JACXAE010000046">
    <property type="protein sequence ID" value="MBD2772913.1"/>
    <property type="molecule type" value="Genomic_DNA"/>
</dbReference>
<dbReference type="InterPro" id="IPR005074">
    <property type="entry name" value="Peptidase_C39"/>
</dbReference>